<gene>
    <name evidence="2" type="ORF">S12H4_15031</name>
</gene>
<reference evidence="2" key="1">
    <citation type="journal article" date="2014" name="Front. Microbiol.">
        <title>High frequency of phylogenetically diverse reductive dehalogenase-homologous genes in deep subseafloor sedimentary metagenomes.</title>
        <authorList>
            <person name="Kawai M."/>
            <person name="Futagami T."/>
            <person name="Toyoda A."/>
            <person name="Takaki Y."/>
            <person name="Nishi S."/>
            <person name="Hori S."/>
            <person name="Arai W."/>
            <person name="Tsubouchi T."/>
            <person name="Morono Y."/>
            <person name="Uchiyama I."/>
            <person name="Ito T."/>
            <person name="Fujiyama A."/>
            <person name="Inagaki F."/>
            <person name="Takami H."/>
        </authorList>
    </citation>
    <scope>NUCLEOTIDE SEQUENCE</scope>
    <source>
        <strain evidence="2">Expedition CK06-06</strain>
    </source>
</reference>
<dbReference type="AlphaFoldDB" id="X1TZV7"/>
<evidence type="ECO:0000313" key="2">
    <source>
        <dbReference type="EMBL" id="GAI85569.1"/>
    </source>
</evidence>
<dbReference type="SUPFAM" id="SSF53756">
    <property type="entry name" value="UDP-Glycosyltransferase/glycogen phosphorylase"/>
    <property type="match status" value="1"/>
</dbReference>
<dbReference type="EMBL" id="BARW01007193">
    <property type="protein sequence ID" value="GAI85569.1"/>
    <property type="molecule type" value="Genomic_DNA"/>
</dbReference>
<dbReference type="Gene3D" id="3.40.50.2000">
    <property type="entry name" value="Glycogen Phosphorylase B"/>
    <property type="match status" value="1"/>
</dbReference>
<accession>X1TZV7</accession>
<name>X1TZV7_9ZZZZ</name>
<organism evidence="2">
    <name type="scientific">marine sediment metagenome</name>
    <dbReference type="NCBI Taxonomy" id="412755"/>
    <lineage>
        <taxon>unclassified sequences</taxon>
        <taxon>metagenomes</taxon>
        <taxon>ecological metagenomes</taxon>
    </lineage>
</organism>
<dbReference type="InterPro" id="IPR028098">
    <property type="entry name" value="Glyco_trans_4-like_N"/>
</dbReference>
<feature type="non-terminal residue" evidence="2">
    <location>
        <position position="177"/>
    </location>
</feature>
<feature type="domain" description="Glycosyltransferase subfamily 4-like N-terminal" evidence="1">
    <location>
        <begin position="24"/>
        <end position="176"/>
    </location>
</feature>
<sequence length="177" mass="20300">MQLKIAMLSVHSCPLGKLGGENTGGMSVYIRELCRELGRQGHMVDVYTRAHEPVYNQIVEMGKNARLIHLKAGQEEEIDKLAIYPHLAEFAWEVENFRKDNGLNYDLIHSHYWLSGWVGRWIQRLWNIPHIAMFHTLGAVKNAIGIGMNEPDLRVESEKVLIKGCDRIIAPTEREKE</sequence>
<evidence type="ECO:0000259" key="1">
    <source>
        <dbReference type="Pfam" id="PF13579"/>
    </source>
</evidence>
<protein>
    <recommendedName>
        <fullName evidence="1">Glycosyltransferase subfamily 4-like N-terminal domain-containing protein</fullName>
    </recommendedName>
</protein>
<dbReference type="Pfam" id="PF13579">
    <property type="entry name" value="Glyco_trans_4_4"/>
    <property type="match status" value="1"/>
</dbReference>
<comment type="caution">
    <text evidence="2">The sequence shown here is derived from an EMBL/GenBank/DDBJ whole genome shotgun (WGS) entry which is preliminary data.</text>
</comment>
<proteinExistence type="predicted"/>